<dbReference type="OrthoDB" id="5317428at2"/>
<feature type="domain" description="HTH lysR-type" evidence="5">
    <location>
        <begin position="14"/>
        <end position="71"/>
    </location>
</feature>
<dbReference type="Gene3D" id="3.40.190.10">
    <property type="entry name" value="Periplasmic binding protein-like II"/>
    <property type="match status" value="2"/>
</dbReference>
<protein>
    <submittedName>
        <fullName evidence="6">LysR family transcriptional regulator</fullName>
    </submittedName>
</protein>
<dbReference type="EMBL" id="CP041186">
    <property type="protein sequence ID" value="QDG52159.1"/>
    <property type="molecule type" value="Genomic_DNA"/>
</dbReference>
<dbReference type="GO" id="GO:0003677">
    <property type="term" value="F:DNA binding"/>
    <property type="evidence" value="ECO:0007669"/>
    <property type="project" value="UniProtKB-KW"/>
</dbReference>
<evidence type="ECO:0000256" key="4">
    <source>
        <dbReference type="ARBA" id="ARBA00023163"/>
    </source>
</evidence>
<dbReference type="AlphaFoldDB" id="A0A4Y6PVL3"/>
<reference evidence="6 7" key="1">
    <citation type="submission" date="2019-06" db="EMBL/GenBank/DDBJ databases">
        <title>Persicimonas caeni gen. nov., sp. nov., a predatory bacterium isolated from solar saltern.</title>
        <authorList>
            <person name="Wang S."/>
        </authorList>
    </citation>
    <scope>NUCLEOTIDE SEQUENCE [LARGE SCALE GENOMIC DNA]</scope>
    <source>
        <strain evidence="6 7">YN101</strain>
    </source>
</reference>
<gene>
    <name evidence="6" type="ORF">FIV42_15830</name>
</gene>
<dbReference type="InterPro" id="IPR036390">
    <property type="entry name" value="WH_DNA-bd_sf"/>
</dbReference>
<keyword evidence="4" id="KW-0804">Transcription</keyword>
<evidence type="ECO:0000256" key="3">
    <source>
        <dbReference type="ARBA" id="ARBA00023125"/>
    </source>
</evidence>
<dbReference type="PRINTS" id="PR00039">
    <property type="entry name" value="HTHLYSR"/>
</dbReference>
<evidence type="ECO:0000313" key="6">
    <source>
        <dbReference type="EMBL" id="QDG52159.1"/>
    </source>
</evidence>
<keyword evidence="2" id="KW-0805">Transcription regulation</keyword>
<evidence type="ECO:0000259" key="5">
    <source>
        <dbReference type="PROSITE" id="PS50931"/>
    </source>
</evidence>
<dbReference type="PANTHER" id="PTHR30346">
    <property type="entry name" value="TRANSCRIPTIONAL DUAL REGULATOR HCAR-RELATED"/>
    <property type="match status" value="1"/>
</dbReference>
<accession>A0A4Y6PVL3</accession>
<accession>A0A5B8Y714</accession>
<dbReference type="GO" id="GO:0032993">
    <property type="term" value="C:protein-DNA complex"/>
    <property type="evidence" value="ECO:0007669"/>
    <property type="project" value="TreeGrafter"/>
</dbReference>
<proteinExistence type="inferred from homology"/>
<dbReference type="InterPro" id="IPR036388">
    <property type="entry name" value="WH-like_DNA-bd_sf"/>
</dbReference>
<dbReference type="GO" id="GO:0003700">
    <property type="term" value="F:DNA-binding transcription factor activity"/>
    <property type="evidence" value="ECO:0007669"/>
    <property type="project" value="InterPro"/>
</dbReference>
<dbReference type="Pfam" id="PF03466">
    <property type="entry name" value="LysR_substrate"/>
    <property type="match status" value="1"/>
</dbReference>
<dbReference type="InterPro" id="IPR000847">
    <property type="entry name" value="LysR_HTH_N"/>
</dbReference>
<dbReference type="SUPFAM" id="SSF53850">
    <property type="entry name" value="Periplasmic binding protein-like II"/>
    <property type="match status" value="1"/>
</dbReference>
<dbReference type="PROSITE" id="PS50931">
    <property type="entry name" value="HTH_LYSR"/>
    <property type="match status" value="1"/>
</dbReference>
<dbReference type="CDD" id="cd05466">
    <property type="entry name" value="PBP2_LTTR_substrate"/>
    <property type="match status" value="1"/>
</dbReference>
<name>A0A4Y6PVL3_PERCE</name>
<organism evidence="6 7">
    <name type="scientific">Persicimonas caeni</name>
    <dbReference type="NCBI Taxonomy" id="2292766"/>
    <lineage>
        <taxon>Bacteria</taxon>
        <taxon>Deltaproteobacteria</taxon>
        <taxon>Bradymonadales</taxon>
        <taxon>Bradymonadaceae</taxon>
        <taxon>Persicimonas</taxon>
    </lineage>
</organism>
<dbReference type="PANTHER" id="PTHR30346:SF28">
    <property type="entry name" value="HTH-TYPE TRANSCRIPTIONAL REGULATOR CYNR"/>
    <property type="match status" value="1"/>
</dbReference>
<evidence type="ECO:0000313" key="7">
    <source>
        <dbReference type="Proteomes" id="UP000315995"/>
    </source>
</evidence>
<dbReference type="SUPFAM" id="SSF46785">
    <property type="entry name" value="Winged helix' DNA-binding domain"/>
    <property type="match status" value="1"/>
</dbReference>
<keyword evidence="7" id="KW-1185">Reference proteome</keyword>
<evidence type="ECO:0000256" key="1">
    <source>
        <dbReference type="ARBA" id="ARBA00009437"/>
    </source>
</evidence>
<evidence type="ECO:0000256" key="2">
    <source>
        <dbReference type="ARBA" id="ARBA00023015"/>
    </source>
</evidence>
<sequence length="298" mass="32506">MLLVSISSGYSGCMNYDALMAFAVFARHRNFTRAAEELFISQPALHQKVSKLSEELDVPLYVRNGRELTLTEEGRIVAAHAREVGSLTEDVIARLDASKRRGTVALASGAGAFLHLIEPVIPRARKGPFPLRLLTMRGHEAAEAVRQARAHVAVGVFEGNRHGLECHPWLDVDQMLVVPADHRLAGHSEVVAADLEGESLIVPPEGHPNRVKTERVLSGVTWHNAVEALGYELAIAFVGHRLGVTIMNDFVNLPDGFVGIPMLGFPTVTFEVAVREGTPHEGARWLCDLLLGANQLDD</sequence>
<keyword evidence="3" id="KW-0238">DNA-binding</keyword>
<dbReference type="Pfam" id="PF00126">
    <property type="entry name" value="HTH_1"/>
    <property type="match status" value="1"/>
</dbReference>
<dbReference type="Proteomes" id="UP000315995">
    <property type="component" value="Chromosome"/>
</dbReference>
<comment type="similarity">
    <text evidence="1">Belongs to the LysR transcriptional regulatory family.</text>
</comment>
<dbReference type="InterPro" id="IPR005119">
    <property type="entry name" value="LysR_subst-bd"/>
</dbReference>
<dbReference type="Gene3D" id="1.10.10.10">
    <property type="entry name" value="Winged helix-like DNA-binding domain superfamily/Winged helix DNA-binding domain"/>
    <property type="match status" value="1"/>
</dbReference>